<name>A0AB35U658_9FIRM</name>
<keyword evidence="2" id="KW-1185">Reference proteome</keyword>
<dbReference type="AlphaFoldDB" id="A0AB35U658"/>
<dbReference type="InterPro" id="IPR000801">
    <property type="entry name" value="Esterase-like"/>
</dbReference>
<proteinExistence type="predicted"/>
<protein>
    <submittedName>
        <fullName evidence="1">Alpha/beta hydrolase-fold protein</fullName>
    </submittedName>
</protein>
<dbReference type="EMBL" id="JALBUR010000001">
    <property type="protein sequence ID" value="MDX8418665.1"/>
    <property type="molecule type" value="Genomic_DNA"/>
</dbReference>
<keyword evidence="1" id="KW-0378">Hydrolase</keyword>
<dbReference type="InterPro" id="IPR029058">
    <property type="entry name" value="AB_hydrolase_fold"/>
</dbReference>
<accession>A0AB35U658</accession>
<dbReference type="RefSeq" id="WP_370595335.1">
    <property type="nucleotide sequence ID" value="NZ_JALBUR010000001.1"/>
</dbReference>
<gene>
    <name evidence="1" type="ORF">MOZ60_00995</name>
</gene>
<dbReference type="PANTHER" id="PTHR48098:SF6">
    <property type="entry name" value="FERRI-BACILLIBACTIN ESTERASE BESA"/>
    <property type="match status" value="1"/>
</dbReference>
<dbReference type="PANTHER" id="PTHR48098">
    <property type="entry name" value="ENTEROCHELIN ESTERASE-RELATED"/>
    <property type="match status" value="1"/>
</dbReference>
<organism evidence="1 2">
    <name type="scientific">Grylomicrobium aquisgranensis</name>
    <dbReference type="NCBI Taxonomy" id="2926318"/>
    <lineage>
        <taxon>Bacteria</taxon>
        <taxon>Bacillati</taxon>
        <taxon>Bacillota</taxon>
        <taxon>Erysipelotrichia</taxon>
        <taxon>Erysipelotrichales</taxon>
        <taxon>Erysipelotrichaceae</taxon>
        <taxon>Grylomicrobium</taxon>
    </lineage>
</organism>
<evidence type="ECO:0000313" key="1">
    <source>
        <dbReference type="EMBL" id="MDX8418665.1"/>
    </source>
</evidence>
<dbReference type="GO" id="GO:0016787">
    <property type="term" value="F:hydrolase activity"/>
    <property type="evidence" value="ECO:0007669"/>
    <property type="project" value="UniProtKB-KW"/>
</dbReference>
<dbReference type="SUPFAM" id="SSF53474">
    <property type="entry name" value="alpha/beta-Hydrolases"/>
    <property type="match status" value="1"/>
</dbReference>
<reference evidence="1 2" key="1">
    <citation type="submission" date="2022-03" db="EMBL/GenBank/DDBJ databases">
        <title>Novel taxa within the pig intestine.</title>
        <authorList>
            <person name="Wylensek D."/>
            <person name="Bishof K."/>
            <person name="Afrizal A."/>
            <person name="Clavel T."/>
        </authorList>
    </citation>
    <scope>NUCLEOTIDE SEQUENCE [LARGE SCALE GENOMIC DNA]</scope>
    <source>
        <strain evidence="1 2">CLA-KB-P133</strain>
    </source>
</reference>
<comment type="caution">
    <text evidence="1">The sequence shown here is derived from an EMBL/GenBank/DDBJ whole genome shotgun (WGS) entry which is preliminary data.</text>
</comment>
<dbReference type="InterPro" id="IPR050583">
    <property type="entry name" value="Mycobacterial_A85_antigen"/>
</dbReference>
<evidence type="ECO:0000313" key="2">
    <source>
        <dbReference type="Proteomes" id="UP001286174"/>
    </source>
</evidence>
<dbReference type="Pfam" id="PF00756">
    <property type="entry name" value="Esterase"/>
    <property type="match status" value="1"/>
</dbReference>
<dbReference type="Gene3D" id="3.40.50.1820">
    <property type="entry name" value="alpha/beta hydrolase"/>
    <property type="match status" value="1"/>
</dbReference>
<sequence>MGTVEEFSLDIAPFTQSPRKIWVYLPASYASSHKKYPVLYMFDGHNLFFDEVATYGKCWGIREYLDKSGLDLIVVGQDCNHIGNGRMDEYCPFKPVKIKGWEDTQKKGDITAEWFVNVLKPAIEKRYRVSSARNHVGIGGSSMGGLMADYMAARYSDVYSKFACISPATEFAYKRSLSLIRTSTINPKTRIYRSFGAEEVKSRKTEMKMISRLMDLSNAFADHGCLVHNRIIVNGGHNEATWETIVPEMIAFLFPELNA</sequence>
<dbReference type="Proteomes" id="UP001286174">
    <property type="component" value="Unassembled WGS sequence"/>
</dbReference>